<dbReference type="Pfam" id="PF03007">
    <property type="entry name" value="WS_DGAT_cat"/>
    <property type="match status" value="1"/>
</dbReference>
<dbReference type="SUPFAM" id="SSF52777">
    <property type="entry name" value="CoA-dependent acyltransferases"/>
    <property type="match status" value="2"/>
</dbReference>
<evidence type="ECO:0000256" key="8">
    <source>
        <dbReference type="ARBA" id="ARBA00023098"/>
    </source>
</evidence>
<dbReference type="GO" id="GO:0019432">
    <property type="term" value="P:triglyceride biosynthetic process"/>
    <property type="evidence" value="ECO:0007669"/>
    <property type="project" value="TreeGrafter"/>
</dbReference>
<comment type="pathway">
    <text evidence="2">Lipid metabolism.</text>
</comment>
<evidence type="ECO:0000256" key="9">
    <source>
        <dbReference type="ARBA" id="ARBA00023315"/>
    </source>
</evidence>
<name>A0A9W6V8D4_9PSEU</name>
<protein>
    <recommendedName>
        <fullName evidence="4">diacylglycerol O-acyltransferase</fullName>
        <ecNumber evidence="4">2.3.1.20</ecNumber>
    </recommendedName>
</protein>
<dbReference type="InterPro" id="IPR045034">
    <property type="entry name" value="O-acyltransferase_WSD1-like"/>
</dbReference>
<dbReference type="EC" id="2.3.1.20" evidence="4"/>
<keyword evidence="7" id="KW-0319">Glycerol metabolism</keyword>
<evidence type="ECO:0000256" key="5">
    <source>
        <dbReference type="ARBA" id="ARBA00022516"/>
    </source>
</evidence>
<evidence type="ECO:0000256" key="2">
    <source>
        <dbReference type="ARBA" id="ARBA00005189"/>
    </source>
</evidence>
<reference evidence="12" key="1">
    <citation type="submission" date="2023-02" db="EMBL/GenBank/DDBJ databases">
        <title>Actinokineospora globicatena NBRC 15670.</title>
        <authorList>
            <person name="Ichikawa N."/>
            <person name="Sato H."/>
            <person name="Tonouchi N."/>
        </authorList>
    </citation>
    <scope>NUCLEOTIDE SEQUENCE</scope>
    <source>
        <strain evidence="12">NBRC 15670</strain>
    </source>
</reference>
<sequence length="423" mass="46501">MPATAHPLSVVDRIVFDMVRQVGDTALHLGLAMRFRGRAPALTEITEHLLPRVANTPELRHRLGGPTRRPHWEPDPDFDLTRHVHEHSLTEPSDDPGAILTALHGVPLDRERPLWGVWLIRGVHGYTLCYKAHHAFQDGLTAMRTCETLFGTPRPTPASTAPPALSLRDKATLLRDVVTQDLLPSLRPNTRWSGLDEPLSGHRVALTTTVDLPRLHAIGRATGTTVNHICLAALTATLRAWHPHDWTRPDNGLRTSMAINVRDPHEPLPLLGNRVGVASVFLPAGEPAPLRQLARVKGDAAYRRLTATGCRHRFLYRHIPYRIGLLATTRSTNPHVAPLTLADVRPRGHLTFAGTTALSAHILPVAIPNQPLFAAWTTHNGQLHTTFLIDTALPGHERLPTLWCDALDILERAAPPPTTSTGG</sequence>
<dbReference type="GO" id="GO:0051701">
    <property type="term" value="P:biological process involved in interaction with host"/>
    <property type="evidence" value="ECO:0007669"/>
    <property type="project" value="TreeGrafter"/>
</dbReference>
<evidence type="ECO:0000256" key="1">
    <source>
        <dbReference type="ARBA" id="ARBA00004771"/>
    </source>
</evidence>
<evidence type="ECO:0000256" key="7">
    <source>
        <dbReference type="ARBA" id="ARBA00022798"/>
    </source>
</evidence>
<evidence type="ECO:0000256" key="10">
    <source>
        <dbReference type="ARBA" id="ARBA00048109"/>
    </source>
</evidence>
<accession>A0A9W6V8D4</accession>
<evidence type="ECO:0000259" key="11">
    <source>
        <dbReference type="Pfam" id="PF03007"/>
    </source>
</evidence>
<dbReference type="Proteomes" id="UP001165042">
    <property type="component" value="Unassembled WGS sequence"/>
</dbReference>
<dbReference type="GO" id="GO:0004144">
    <property type="term" value="F:diacylglycerol O-acyltransferase activity"/>
    <property type="evidence" value="ECO:0007669"/>
    <property type="project" value="UniProtKB-EC"/>
</dbReference>
<dbReference type="GO" id="GO:0005886">
    <property type="term" value="C:plasma membrane"/>
    <property type="evidence" value="ECO:0007669"/>
    <property type="project" value="TreeGrafter"/>
</dbReference>
<evidence type="ECO:0000313" key="13">
    <source>
        <dbReference type="Proteomes" id="UP001165042"/>
    </source>
</evidence>
<dbReference type="GO" id="GO:0071731">
    <property type="term" value="P:response to nitric oxide"/>
    <property type="evidence" value="ECO:0007669"/>
    <property type="project" value="TreeGrafter"/>
</dbReference>
<dbReference type="GO" id="GO:0006071">
    <property type="term" value="P:glycerol metabolic process"/>
    <property type="evidence" value="ECO:0007669"/>
    <property type="project" value="UniProtKB-KW"/>
</dbReference>
<dbReference type="AlphaFoldDB" id="A0A9W6V8D4"/>
<evidence type="ECO:0000313" key="12">
    <source>
        <dbReference type="EMBL" id="GLW89871.1"/>
    </source>
</evidence>
<evidence type="ECO:0000256" key="6">
    <source>
        <dbReference type="ARBA" id="ARBA00022679"/>
    </source>
</evidence>
<evidence type="ECO:0000256" key="4">
    <source>
        <dbReference type="ARBA" id="ARBA00013244"/>
    </source>
</evidence>
<comment type="catalytic activity">
    <reaction evidence="10">
        <text>an acyl-CoA + a 1,2-diacyl-sn-glycerol = a triacyl-sn-glycerol + CoA</text>
        <dbReference type="Rhea" id="RHEA:10868"/>
        <dbReference type="ChEBI" id="CHEBI:17815"/>
        <dbReference type="ChEBI" id="CHEBI:57287"/>
        <dbReference type="ChEBI" id="CHEBI:58342"/>
        <dbReference type="ChEBI" id="CHEBI:64615"/>
        <dbReference type="EC" id="2.3.1.20"/>
    </reaction>
</comment>
<comment type="similarity">
    <text evidence="3">Belongs to the long-chain O-acyltransferase family.</text>
</comment>
<dbReference type="GO" id="GO:0001666">
    <property type="term" value="P:response to hypoxia"/>
    <property type="evidence" value="ECO:0007669"/>
    <property type="project" value="TreeGrafter"/>
</dbReference>
<dbReference type="EMBL" id="BSSD01000001">
    <property type="protein sequence ID" value="GLW89871.1"/>
    <property type="molecule type" value="Genomic_DNA"/>
</dbReference>
<keyword evidence="8" id="KW-0443">Lipid metabolism</keyword>
<dbReference type="RefSeq" id="WP_285607405.1">
    <property type="nucleotide sequence ID" value="NZ_BSSD01000001.1"/>
</dbReference>
<dbReference type="InterPro" id="IPR004255">
    <property type="entry name" value="O-acyltransferase_WSD1_N"/>
</dbReference>
<proteinExistence type="inferred from homology"/>
<dbReference type="PANTHER" id="PTHR31650:SF1">
    <property type="entry name" value="WAX ESTER SYNTHASE_DIACYLGLYCEROL ACYLTRANSFERASE 4-RELATED"/>
    <property type="match status" value="1"/>
</dbReference>
<organism evidence="12 13">
    <name type="scientific">Actinokineospora globicatena</name>
    <dbReference type="NCBI Taxonomy" id="103729"/>
    <lineage>
        <taxon>Bacteria</taxon>
        <taxon>Bacillati</taxon>
        <taxon>Actinomycetota</taxon>
        <taxon>Actinomycetes</taxon>
        <taxon>Pseudonocardiales</taxon>
        <taxon>Pseudonocardiaceae</taxon>
        <taxon>Actinokineospora</taxon>
    </lineage>
</organism>
<evidence type="ECO:0000256" key="3">
    <source>
        <dbReference type="ARBA" id="ARBA00009587"/>
    </source>
</evidence>
<comment type="caution">
    <text evidence="12">The sequence shown here is derived from an EMBL/GenBank/DDBJ whole genome shotgun (WGS) entry which is preliminary data.</text>
</comment>
<keyword evidence="9" id="KW-0012">Acyltransferase</keyword>
<keyword evidence="13" id="KW-1185">Reference proteome</keyword>
<feature type="domain" description="O-acyltransferase WSD1-like N-terminal" evidence="11">
    <location>
        <begin position="26"/>
        <end position="169"/>
    </location>
</feature>
<keyword evidence="5" id="KW-0444">Lipid biosynthesis</keyword>
<gene>
    <name evidence="12" type="ORF">Aglo03_06870</name>
</gene>
<keyword evidence="6" id="KW-0808">Transferase</keyword>
<dbReference type="PANTHER" id="PTHR31650">
    <property type="entry name" value="O-ACYLTRANSFERASE (WSD1-LIKE) FAMILY PROTEIN"/>
    <property type="match status" value="1"/>
</dbReference>
<comment type="pathway">
    <text evidence="1">Glycerolipid metabolism; triacylglycerol biosynthesis.</text>
</comment>